<dbReference type="InterPro" id="IPR036388">
    <property type="entry name" value="WH-like_DNA-bd_sf"/>
</dbReference>
<sequence length="184" mass="20158">MEQAASDLEANRRRQRELAESIKLLEQEEALLVDILAVAARHEVSSEPPLPPEKTQDEPVLTPSEPAAEIPIADVPAAATPEKTSPTASGKAKGKRADKKPAKSGAKGNAKGKPLQPPLGDVLCDLLRAHDEPRYAKELRDELLEKHPDRNPTAQVVRNTLETLVAKGRIQRHKQQRSVLYTIV</sequence>
<keyword evidence="3" id="KW-1185">Reference proteome</keyword>
<feature type="region of interest" description="Disordered" evidence="1">
    <location>
        <begin position="43"/>
        <end position="118"/>
    </location>
</feature>
<evidence type="ECO:0000313" key="3">
    <source>
        <dbReference type="Proteomes" id="UP001596380"/>
    </source>
</evidence>
<protein>
    <recommendedName>
        <fullName evidence="4">BlaI/MecI/CopY family transcriptional regulator</fullName>
    </recommendedName>
</protein>
<dbReference type="Proteomes" id="UP001596380">
    <property type="component" value="Unassembled WGS sequence"/>
</dbReference>
<evidence type="ECO:0000256" key="1">
    <source>
        <dbReference type="SAM" id="MobiDB-lite"/>
    </source>
</evidence>
<dbReference type="Gene3D" id="1.10.10.10">
    <property type="entry name" value="Winged helix-like DNA-binding domain superfamily/Winged helix DNA-binding domain"/>
    <property type="match status" value="1"/>
</dbReference>
<feature type="compositionally biased region" description="Low complexity" evidence="1">
    <location>
        <begin position="103"/>
        <end position="113"/>
    </location>
</feature>
<evidence type="ECO:0008006" key="4">
    <source>
        <dbReference type="Google" id="ProtNLM"/>
    </source>
</evidence>
<proteinExistence type="predicted"/>
<comment type="caution">
    <text evidence="2">The sequence shown here is derived from an EMBL/GenBank/DDBJ whole genome shotgun (WGS) entry which is preliminary data.</text>
</comment>
<evidence type="ECO:0000313" key="2">
    <source>
        <dbReference type="EMBL" id="MFC6881343.1"/>
    </source>
</evidence>
<gene>
    <name evidence="2" type="ORF">ACFQKB_16360</name>
</gene>
<organism evidence="2 3">
    <name type="scientific">Actinomadura yumaensis</name>
    <dbReference type="NCBI Taxonomy" id="111807"/>
    <lineage>
        <taxon>Bacteria</taxon>
        <taxon>Bacillati</taxon>
        <taxon>Actinomycetota</taxon>
        <taxon>Actinomycetes</taxon>
        <taxon>Streptosporangiales</taxon>
        <taxon>Thermomonosporaceae</taxon>
        <taxon>Actinomadura</taxon>
    </lineage>
</organism>
<accession>A0ABW2CHT0</accession>
<name>A0ABW2CHT0_9ACTN</name>
<dbReference type="RefSeq" id="WP_160822765.1">
    <property type="nucleotide sequence ID" value="NZ_JBHSXE010000001.1"/>
</dbReference>
<dbReference type="EMBL" id="JBHSXS010000008">
    <property type="protein sequence ID" value="MFC6881343.1"/>
    <property type="molecule type" value="Genomic_DNA"/>
</dbReference>
<reference evidence="3" key="1">
    <citation type="journal article" date="2019" name="Int. J. Syst. Evol. Microbiol.">
        <title>The Global Catalogue of Microorganisms (GCM) 10K type strain sequencing project: providing services to taxonomists for standard genome sequencing and annotation.</title>
        <authorList>
            <consortium name="The Broad Institute Genomics Platform"/>
            <consortium name="The Broad Institute Genome Sequencing Center for Infectious Disease"/>
            <person name="Wu L."/>
            <person name="Ma J."/>
        </authorList>
    </citation>
    <scope>NUCLEOTIDE SEQUENCE [LARGE SCALE GENOMIC DNA]</scope>
    <source>
        <strain evidence="3">JCM 3369</strain>
    </source>
</reference>